<evidence type="ECO:0000259" key="1">
    <source>
        <dbReference type="Pfam" id="PF22036"/>
    </source>
</evidence>
<dbReference type="Pfam" id="PF22036">
    <property type="entry name" value="MoaF_like"/>
    <property type="match status" value="1"/>
</dbReference>
<dbReference type="AlphaFoldDB" id="A0A1M5WS23"/>
<dbReference type="RefSeq" id="WP_073141933.1">
    <property type="nucleotide sequence ID" value="NZ_FQWQ01000005.1"/>
</dbReference>
<name>A0A1M5WS23_9BACT</name>
<organism evidence="2 3">
    <name type="scientific">Chryseolinea serpens</name>
    <dbReference type="NCBI Taxonomy" id="947013"/>
    <lineage>
        <taxon>Bacteria</taxon>
        <taxon>Pseudomonadati</taxon>
        <taxon>Bacteroidota</taxon>
        <taxon>Cytophagia</taxon>
        <taxon>Cytophagales</taxon>
        <taxon>Fulvivirgaceae</taxon>
        <taxon>Chryseolinea</taxon>
    </lineage>
</organism>
<dbReference type="InterPro" id="IPR012674">
    <property type="entry name" value="Calycin"/>
</dbReference>
<keyword evidence="3" id="KW-1185">Reference proteome</keyword>
<accession>A0A1M5WS23</accession>
<evidence type="ECO:0000313" key="3">
    <source>
        <dbReference type="Proteomes" id="UP000184212"/>
    </source>
</evidence>
<dbReference type="OrthoDB" id="8441428at2"/>
<proteinExistence type="predicted"/>
<evidence type="ECO:0000313" key="2">
    <source>
        <dbReference type="EMBL" id="SHH90320.1"/>
    </source>
</evidence>
<dbReference type="STRING" id="947013.SAMN04488109_5957"/>
<dbReference type="Gene3D" id="2.40.128.20">
    <property type="match status" value="1"/>
</dbReference>
<dbReference type="Proteomes" id="UP000184212">
    <property type="component" value="Unassembled WGS sequence"/>
</dbReference>
<gene>
    <name evidence="2" type="ORF">SAMN04488109_5957</name>
</gene>
<protein>
    <recommendedName>
        <fullName evidence="1">MoaF-like domain-containing protein</fullName>
    </recommendedName>
</protein>
<feature type="domain" description="MoaF-like" evidence="1">
    <location>
        <begin position="10"/>
        <end position="105"/>
    </location>
</feature>
<dbReference type="EMBL" id="FQWQ01000005">
    <property type="protein sequence ID" value="SHH90320.1"/>
    <property type="molecule type" value="Genomic_DNA"/>
</dbReference>
<dbReference type="InterPro" id="IPR053892">
    <property type="entry name" value="MoaF-like"/>
</dbReference>
<sequence>MTTKKEMKIIGNQFLVDFGMAKALLDIQSSNMLTFTILERDGEPVNVSEAVQIEITALRPLLSMVTWVESDGKTVSQIHDYENGIIHSNWTLPSGEFIHKTGTLKPVHT</sequence>
<reference evidence="2 3" key="1">
    <citation type="submission" date="2016-11" db="EMBL/GenBank/DDBJ databases">
        <authorList>
            <person name="Jaros S."/>
            <person name="Januszkiewicz K."/>
            <person name="Wedrychowicz H."/>
        </authorList>
    </citation>
    <scope>NUCLEOTIDE SEQUENCE [LARGE SCALE GENOMIC DNA]</scope>
    <source>
        <strain evidence="2 3">DSM 24574</strain>
    </source>
</reference>